<proteinExistence type="predicted"/>
<feature type="region of interest" description="Disordered" evidence="1">
    <location>
        <begin position="60"/>
        <end position="88"/>
    </location>
</feature>
<dbReference type="Proteomes" id="UP001500620">
    <property type="component" value="Unassembled WGS sequence"/>
</dbReference>
<organism evidence="2 3">
    <name type="scientific">Dactylosporangium darangshiense</name>
    <dbReference type="NCBI Taxonomy" id="579108"/>
    <lineage>
        <taxon>Bacteria</taxon>
        <taxon>Bacillati</taxon>
        <taxon>Actinomycetota</taxon>
        <taxon>Actinomycetes</taxon>
        <taxon>Micromonosporales</taxon>
        <taxon>Micromonosporaceae</taxon>
        <taxon>Dactylosporangium</taxon>
    </lineage>
</organism>
<protein>
    <submittedName>
        <fullName evidence="2">Uncharacterized protein</fullName>
    </submittedName>
</protein>
<accession>A0ABP8DRK9</accession>
<keyword evidence="3" id="KW-1185">Reference proteome</keyword>
<evidence type="ECO:0000313" key="2">
    <source>
        <dbReference type="EMBL" id="GAA4262623.1"/>
    </source>
</evidence>
<reference evidence="3" key="1">
    <citation type="journal article" date="2019" name="Int. J. Syst. Evol. Microbiol.">
        <title>The Global Catalogue of Microorganisms (GCM) 10K type strain sequencing project: providing services to taxonomists for standard genome sequencing and annotation.</title>
        <authorList>
            <consortium name="The Broad Institute Genomics Platform"/>
            <consortium name="The Broad Institute Genome Sequencing Center for Infectious Disease"/>
            <person name="Wu L."/>
            <person name="Ma J."/>
        </authorList>
    </citation>
    <scope>NUCLEOTIDE SEQUENCE [LARGE SCALE GENOMIC DNA]</scope>
    <source>
        <strain evidence="3">JCM 17441</strain>
    </source>
</reference>
<evidence type="ECO:0000256" key="1">
    <source>
        <dbReference type="SAM" id="MobiDB-lite"/>
    </source>
</evidence>
<comment type="caution">
    <text evidence="2">The sequence shown here is derived from an EMBL/GenBank/DDBJ whole genome shotgun (WGS) entry which is preliminary data.</text>
</comment>
<sequence>MAPSAWRGSVLWDATAEKSTAGVVASSVLIQRSSEIDRGRTTQQPVNRQVGESFSMTGEMTGEIDAGQPVPTTYGNPPYPCGAGMTNW</sequence>
<name>A0ABP8DRK9_9ACTN</name>
<gene>
    <name evidence="2" type="ORF">GCM10022255_100020</name>
</gene>
<evidence type="ECO:0000313" key="3">
    <source>
        <dbReference type="Proteomes" id="UP001500620"/>
    </source>
</evidence>
<dbReference type="EMBL" id="BAABAT010000053">
    <property type="protein sequence ID" value="GAA4262623.1"/>
    <property type="molecule type" value="Genomic_DNA"/>
</dbReference>